<keyword evidence="2" id="KW-0479">Metal-binding</keyword>
<gene>
    <name evidence="6" type="ORF">A1O5_06276</name>
</gene>
<name>W9WQK9_9EURO</name>
<proteinExistence type="inferred from homology"/>
<dbReference type="GeneID" id="19190987"/>
<dbReference type="InterPro" id="IPR036866">
    <property type="entry name" value="RibonucZ/Hydroxyglut_hydro"/>
</dbReference>
<dbReference type="AlphaFoldDB" id="W9WQK9"/>
<evidence type="ECO:0000256" key="2">
    <source>
        <dbReference type="ARBA" id="ARBA00022723"/>
    </source>
</evidence>
<dbReference type="PANTHER" id="PTHR42978:SF5">
    <property type="entry name" value="METALLO-BETA-LACTAMASE DOMAIN-CONTAINING PROTEIN"/>
    <property type="match status" value="1"/>
</dbReference>
<dbReference type="STRING" id="1182543.W9WQK9"/>
<keyword evidence="4" id="KW-0862">Zinc</keyword>
<dbReference type="HOGENOM" id="CLU_030571_1_0_1"/>
<keyword evidence="3" id="KW-0378">Hydrolase</keyword>
<dbReference type="InterPro" id="IPR001279">
    <property type="entry name" value="Metallo-B-lactamas"/>
</dbReference>
<dbReference type="eggNOG" id="ENOG502S1A6">
    <property type="taxonomic scope" value="Eukaryota"/>
</dbReference>
<dbReference type="SUPFAM" id="SSF56281">
    <property type="entry name" value="Metallo-hydrolase/oxidoreductase"/>
    <property type="match status" value="1"/>
</dbReference>
<dbReference type="GO" id="GO:0046872">
    <property type="term" value="F:metal ion binding"/>
    <property type="evidence" value="ECO:0007669"/>
    <property type="project" value="UniProtKB-KW"/>
</dbReference>
<dbReference type="Gene3D" id="3.60.15.10">
    <property type="entry name" value="Ribonuclease Z/Hydroxyacylglutathione hydrolase-like"/>
    <property type="match status" value="1"/>
</dbReference>
<dbReference type="OrthoDB" id="10250730at2759"/>
<sequence length="354" mass="39868">MVTAEKFDIPPGNVARVRIIDTTTSIKTLETHHVMGPPMPGMYVMPDILAWSFLVESTNGRKALFDLGVPPNFEDFSPAVTRFLKTDAWGWQISSQKHVADILKNEGVNPASITDIVWSHWHWDHIGDPSTFPLHAQLVVGPGFKDEFLPGYPARQDSPVRESDFKGRQLREITFQESQGALQIGQFRAFDLFSDGSFYLLDTPGHATGHLAGLARTTADTFIMMGGDLCHHSVRPSRYKTLPAEVHLDAFRHFQGGFCPGSVFEALQEKRGRGLDQPFFEPTFGADIPLAMETITQVQVPDANDNVLFIYAHDKNIQGIVDMFPADVNDWQTKGWREKMYWRFLEDFKEAVEG</sequence>
<organism evidence="6 7">
    <name type="scientific">Cladophialophora psammophila CBS 110553</name>
    <dbReference type="NCBI Taxonomy" id="1182543"/>
    <lineage>
        <taxon>Eukaryota</taxon>
        <taxon>Fungi</taxon>
        <taxon>Dikarya</taxon>
        <taxon>Ascomycota</taxon>
        <taxon>Pezizomycotina</taxon>
        <taxon>Eurotiomycetes</taxon>
        <taxon>Chaetothyriomycetidae</taxon>
        <taxon>Chaetothyriales</taxon>
        <taxon>Herpotrichiellaceae</taxon>
        <taxon>Cladophialophora</taxon>
    </lineage>
</organism>
<reference evidence="6 7" key="1">
    <citation type="submission" date="2013-03" db="EMBL/GenBank/DDBJ databases">
        <title>The Genome Sequence of Cladophialophora psammophila CBS 110553.</title>
        <authorList>
            <consortium name="The Broad Institute Genomics Platform"/>
            <person name="Cuomo C."/>
            <person name="de Hoog S."/>
            <person name="Gorbushina A."/>
            <person name="Walker B."/>
            <person name="Young S.K."/>
            <person name="Zeng Q."/>
            <person name="Gargeya S."/>
            <person name="Fitzgerald M."/>
            <person name="Haas B."/>
            <person name="Abouelleil A."/>
            <person name="Allen A.W."/>
            <person name="Alvarado L."/>
            <person name="Arachchi H.M."/>
            <person name="Berlin A.M."/>
            <person name="Chapman S.B."/>
            <person name="Gainer-Dewar J."/>
            <person name="Goldberg J."/>
            <person name="Griggs A."/>
            <person name="Gujja S."/>
            <person name="Hansen M."/>
            <person name="Howarth C."/>
            <person name="Imamovic A."/>
            <person name="Ireland A."/>
            <person name="Larimer J."/>
            <person name="McCowan C."/>
            <person name="Murphy C."/>
            <person name="Pearson M."/>
            <person name="Poon T.W."/>
            <person name="Priest M."/>
            <person name="Roberts A."/>
            <person name="Saif S."/>
            <person name="Shea T."/>
            <person name="Sisk P."/>
            <person name="Sykes S."/>
            <person name="Wortman J."/>
            <person name="Nusbaum C."/>
            <person name="Birren B."/>
        </authorList>
    </citation>
    <scope>NUCLEOTIDE SEQUENCE [LARGE SCALE GENOMIC DNA]</scope>
    <source>
        <strain evidence="6 7">CBS 110553</strain>
    </source>
</reference>
<evidence type="ECO:0000256" key="3">
    <source>
        <dbReference type="ARBA" id="ARBA00022801"/>
    </source>
</evidence>
<evidence type="ECO:0000256" key="1">
    <source>
        <dbReference type="ARBA" id="ARBA00007749"/>
    </source>
</evidence>
<dbReference type="InterPro" id="IPR051013">
    <property type="entry name" value="MBL_superfamily_lactonases"/>
</dbReference>
<dbReference type="RefSeq" id="XP_007745060.1">
    <property type="nucleotide sequence ID" value="XM_007746870.1"/>
</dbReference>
<evidence type="ECO:0000313" key="6">
    <source>
        <dbReference type="EMBL" id="EXJ70208.1"/>
    </source>
</evidence>
<dbReference type="CDD" id="cd07730">
    <property type="entry name" value="metallo-hydrolase-like_MBL-fold"/>
    <property type="match status" value="1"/>
</dbReference>
<dbReference type="Proteomes" id="UP000019471">
    <property type="component" value="Unassembled WGS sequence"/>
</dbReference>
<dbReference type="SMART" id="SM00849">
    <property type="entry name" value="Lactamase_B"/>
    <property type="match status" value="1"/>
</dbReference>
<accession>W9WQK9</accession>
<protein>
    <recommendedName>
        <fullName evidence="5">Metallo-beta-lactamase domain-containing protein</fullName>
    </recommendedName>
</protein>
<keyword evidence="7" id="KW-1185">Reference proteome</keyword>
<evidence type="ECO:0000256" key="4">
    <source>
        <dbReference type="ARBA" id="ARBA00022833"/>
    </source>
</evidence>
<dbReference type="GO" id="GO:0016787">
    <property type="term" value="F:hydrolase activity"/>
    <property type="evidence" value="ECO:0007669"/>
    <property type="project" value="UniProtKB-KW"/>
</dbReference>
<feature type="domain" description="Metallo-beta-lactamase" evidence="5">
    <location>
        <begin position="49"/>
        <end position="267"/>
    </location>
</feature>
<comment type="caution">
    <text evidence="6">The sequence shown here is derived from an EMBL/GenBank/DDBJ whole genome shotgun (WGS) entry which is preliminary data.</text>
</comment>
<evidence type="ECO:0000259" key="5">
    <source>
        <dbReference type="SMART" id="SM00849"/>
    </source>
</evidence>
<comment type="similarity">
    <text evidence="1">Belongs to the metallo-beta-lactamase superfamily.</text>
</comment>
<dbReference type="PANTHER" id="PTHR42978">
    <property type="entry name" value="QUORUM-QUENCHING LACTONASE YTNP-RELATED-RELATED"/>
    <property type="match status" value="1"/>
</dbReference>
<dbReference type="EMBL" id="AMGX01000009">
    <property type="protein sequence ID" value="EXJ70208.1"/>
    <property type="molecule type" value="Genomic_DNA"/>
</dbReference>
<evidence type="ECO:0000313" key="7">
    <source>
        <dbReference type="Proteomes" id="UP000019471"/>
    </source>
</evidence>
<dbReference type="Pfam" id="PF00753">
    <property type="entry name" value="Lactamase_B"/>
    <property type="match status" value="1"/>
</dbReference>